<evidence type="ECO:0000313" key="1">
    <source>
        <dbReference type="EMBL" id="SDW84920.1"/>
    </source>
</evidence>
<dbReference type="EMBL" id="FNMY01000003">
    <property type="protein sequence ID" value="SDW84920.1"/>
    <property type="molecule type" value="Genomic_DNA"/>
</dbReference>
<sequence>MYPYSVSYTIAMKKTNFYPTIWSTAPYAPHVMEGWYKSHNGSAELILRNEPATSLKVSEMMLNITKFAAIDESGKEHFIIDFPGQNPVSLKGIASGTFLRSKSVLSLPNGTYTALRFYLAGWGNQFMYQDGKEESANAFDRLDFTIDGGFEVAEGHAPEVKLWFDFAPYQWKRHFKPLTDLFIKSKTSQPRLANSFGN</sequence>
<dbReference type="AlphaFoldDB" id="A0A1H2WWA9"/>
<evidence type="ECO:0000313" key="2">
    <source>
        <dbReference type="Proteomes" id="UP000199592"/>
    </source>
</evidence>
<dbReference type="STRING" id="1073328.SAMN05216294_1093"/>
<dbReference type="Proteomes" id="UP000199592">
    <property type="component" value="Unassembled WGS sequence"/>
</dbReference>
<gene>
    <name evidence="1" type="ORF">SAMN04487892_2473</name>
</gene>
<protein>
    <submittedName>
        <fullName evidence="1">Uncharacterized protein</fullName>
    </submittedName>
</protein>
<organism evidence="1 2">
    <name type="scientific">Flagellimonas zhangzhouensis</name>
    <dbReference type="NCBI Taxonomy" id="1073328"/>
    <lineage>
        <taxon>Bacteria</taxon>
        <taxon>Pseudomonadati</taxon>
        <taxon>Bacteroidota</taxon>
        <taxon>Flavobacteriia</taxon>
        <taxon>Flavobacteriales</taxon>
        <taxon>Flavobacteriaceae</taxon>
        <taxon>Flagellimonas</taxon>
    </lineage>
</organism>
<keyword evidence="2" id="KW-1185">Reference proteome</keyword>
<name>A0A1H2WWA9_9FLAO</name>
<proteinExistence type="predicted"/>
<accession>A0A1H2WWA9</accession>
<reference evidence="2" key="1">
    <citation type="submission" date="2016-10" db="EMBL/GenBank/DDBJ databases">
        <authorList>
            <person name="Varghese N."/>
            <person name="Submissions S."/>
        </authorList>
    </citation>
    <scope>NUCLEOTIDE SEQUENCE [LARGE SCALE GENOMIC DNA]</scope>
    <source>
        <strain evidence="2">DSM 25030</strain>
    </source>
</reference>